<dbReference type="InterPro" id="IPR025905">
    <property type="entry name" value="NVEALA"/>
</dbReference>
<dbReference type="AlphaFoldDB" id="A0A644XMW8"/>
<comment type="caution">
    <text evidence="1">The sequence shown here is derived from an EMBL/GenBank/DDBJ whole genome shotgun (WGS) entry which is preliminary data.</text>
</comment>
<evidence type="ECO:0000313" key="1">
    <source>
        <dbReference type="EMBL" id="MPM15613.1"/>
    </source>
</evidence>
<accession>A0A644XMW8</accession>
<dbReference type="Pfam" id="PF14055">
    <property type="entry name" value="NVEALA"/>
    <property type="match status" value="1"/>
</dbReference>
<proteinExistence type="predicted"/>
<name>A0A644XMW8_9ZZZZ</name>
<protein>
    <submittedName>
        <fullName evidence="1">Uncharacterized protein</fullName>
    </submittedName>
</protein>
<organism evidence="1">
    <name type="scientific">bioreactor metagenome</name>
    <dbReference type="NCBI Taxonomy" id="1076179"/>
    <lineage>
        <taxon>unclassified sequences</taxon>
        <taxon>metagenomes</taxon>
        <taxon>ecological metagenomes</taxon>
    </lineage>
</organism>
<reference evidence="1" key="1">
    <citation type="submission" date="2019-08" db="EMBL/GenBank/DDBJ databases">
        <authorList>
            <person name="Kucharzyk K."/>
            <person name="Murdoch R.W."/>
            <person name="Higgins S."/>
            <person name="Loffler F."/>
        </authorList>
    </citation>
    <scope>NUCLEOTIDE SEQUENCE</scope>
</reference>
<dbReference type="EMBL" id="VSSQ01002472">
    <property type="protein sequence ID" value="MPM15613.1"/>
    <property type="molecule type" value="Genomic_DNA"/>
</dbReference>
<gene>
    <name evidence="1" type="ORF">SDC9_61984</name>
</gene>
<sequence length="82" mass="8510">MKKRLLSIAFVAAMAATAGWNFTQSENKVNLSDLALENVEALANTEMGSGTCFGAGAGGTNVTCYGGSTICCWAHTNIFGKN</sequence>